<protein>
    <submittedName>
        <fullName evidence="5">Uncharacterized protein</fullName>
    </submittedName>
</protein>
<dbReference type="Pfam" id="PF23374">
    <property type="entry name" value="Fn3_arc"/>
    <property type="match status" value="1"/>
</dbReference>
<feature type="region of interest" description="Disordered" evidence="1">
    <location>
        <begin position="389"/>
        <end position="411"/>
    </location>
</feature>
<dbReference type="GeneID" id="39855963"/>
<dbReference type="Pfam" id="PF23379">
    <property type="entry name" value="DUF7096"/>
    <property type="match status" value="1"/>
</dbReference>
<evidence type="ECO:0000313" key="5">
    <source>
        <dbReference type="EMBL" id="QCC45775.1"/>
    </source>
</evidence>
<dbReference type="Proteomes" id="UP000296216">
    <property type="component" value="Chromosome"/>
</dbReference>
<dbReference type="InterPro" id="IPR056397">
    <property type="entry name" value="Fn3_arc"/>
</dbReference>
<name>A0A4D6GVL6_HALS9</name>
<proteinExistence type="predicted"/>
<dbReference type="AlphaFoldDB" id="A0A4D6GVL6"/>
<feature type="domain" description="Fibronectin-III type-like" evidence="2">
    <location>
        <begin position="315"/>
        <end position="389"/>
    </location>
</feature>
<dbReference type="Proteomes" id="UP000323075">
    <property type="component" value="Unassembled WGS sequence"/>
</dbReference>
<feature type="region of interest" description="Disordered" evidence="1">
    <location>
        <begin position="25"/>
        <end position="44"/>
    </location>
</feature>
<evidence type="ECO:0000313" key="7">
    <source>
        <dbReference type="Proteomes" id="UP000296216"/>
    </source>
</evidence>
<sequence length="411" mass="42793">MSRAPLAVAALVVVATAMAATGLAAPGPPTASQQSPAVGPSPDTTRVLRLTSADAAAFGTPALSVTGTLAAGATGISTAYRLERLDTALSVANTDAERRARIRTELDWATNRTTALVQRERDARDAYAAGTITTTEFLTVVGSVHAAATRIEGFLGGPDDNRALYTLAGSYSNLTTRISQVNTRLQTVQGPVRERLAAVVDGDRDAVRVHVTVGDGVMLATRDGDTYVRETVVPGNLDAATTADYGDPIAFIGATYPWTKNHSRGVSYSLLGQYAVLFSASHDHGELSLYYDPSTTHVFVERQTRRLPQTPASYTTVNATDTATLSVSEPYAGGPVNVRVETATGTPVDTTISVNGTVVGATGDSGDRWFVSPAGEYTVAATVGGDRVTTTVTADPHPPAPGGNTTTTLPR</sequence>
<organism evidence="5 7">
    <name type="scientific">Halobacterium salinarum (strain ATCC 33171 / DSM 3754 / JCM 8978 / NBRC 102687 / NCIMB 764 / 91-R6)</name>
    <dbReference type="NCBI Taxonomy" id="2597657"/>
    <lineage>
        <taxon>Archaea</taxon>
        <taxon>Methanobacteriati</taxon>
        <taxon>Methanobacteriota</taxon>
        <taxon>Stenosarchaea group</taxon>
        <taxon>Halobacteria</taxon>
        <taxon>Halobacteriales</taxon>
        <taxon>Halobacteriaceae</taxon>
        <taxon>Halobacterium</taxon>
    </lineage>
</organism>
<gene>
    <name evidence="6" type="ORF">APQ99_00549</name>
    <name evidence="5" type="ORF">HBSAL_10660</name>
</gene>
<dbReference type="InterPro" id="IPR055520">
    <property type="entry name" value="DUF7094"/>
</dbReference>
<evidence type="ECO:0000259" key="4">
    <source>
        <dbReference type="Pfam" id="PF23379"/>
    </source>
</evidence>
<evidence type="ECO:0000256" key="1">
    <source>
        <dbReference type="SAM" id="MobiDB-lite"/>
    </source>
</evidence>
<dbReference type="InterPro" id="IPR055522">
    <property type="entry name" value="DUF7096"/>
</dbReference>
<reference evidence="5 7" key="1">
    <citation type="journal article" date="2019" name="Microbiol. Resour. Announc.">
        <title>The Genome Sequence of the Halobacterium salinarum Type Strain Is Closely Related to That of Laboratory Strains NRC-1 and R1.</title>
        <authorList>
            <person name="Pfeiffer F."/>
            <person name="Marchfelder A."/>
            <person name="Habermann B."/>
            <person name="Dyall-Smith M.L."/>
        </authorList>
    </citation>
    <scope>NUCLEOTIDE SEQUENCE [LARGE SCALE GENOMIC DNA]</scope>
    <source>
        <strain evidence="5">91-R6</strain>
        <strain evidence="7">ATCC 33171 / DSM 3754 / JCM 8978 / NBRC 102687 / NCIMB 764 / 91-R6</strain>
    </source>
</reference>
<dbReference type="EMBL" id="CP038631">
    <property type="protein sequence ID" value="QCC45775.1"/>
    <property type="molecule type" value="Genomic_DNA"/>
</dbReference>
<evidence type="ECO:0000313" key="6">
    <source>
        <dbReference type="EMBL" id="TYO82033.1"/>
    </source>
</evidence>
<accession>A0A4D6GVL6</accession>
<evidence type="ECO:0000259" key="3">
    <source>
        <dbReference type="Pfam" id="PF23375"/>
    </source>
</evidence>
<evidence type="ECO:0000313" key="8">
    <source>
        <dbReference type="Proteomes" id="UP000323075"/>
    </source>
</evidence>
<dbReference type="EMBL" id="VRYN01000001">
    <property type="protein sequence ID" value="TYO82033.1"/>
    <property type="molecule type" value="Genomic_DNA"/>
</dbReference>
<feature type="domain" description="DUF7096" evidence="4">
    <location>
        <begin position="1"/>
        <end position="204"/>
    </location>
</feature>
<dbReference type="Pfam" id="PF23375">
    <property type="entry name" value="DUF7094"/>
    <property type="match status" value="1"/>
</dbReference>
<reference evidence="6 8" key="2">
    <citation type="submission" date="2019-07" db="EMBL/GenBank/DDBJ databases">
        <title>Genomic Encyclopedia of Archaeal and Bacterial Type Strains, Phase II (KMG-II): from individual species to whole genera.</title>
        <authorList>
            <person name="Goeker M."/>
        </authorList>
    </citation>
    <scope>NUCLEOTIDE SEQUENCE [LARGE SCALE GENOMIC DNA]</scope>
    <source>
        <strain evidence="6 8">DSM 3754</strain>
    </source>
</reference>
<dbReference type="RefSeq" id="WP_136361539.1">
    <property type="nucleotide sequence ID" value="NZ_VRYN01000001.1"/>
</dbReference>
<evidence type="ECO:0000259" key="2">
    <source>
        <dbReference type="Pfam" id="PF23374"/>
    </source>
</evidence>
<feature type="domain" description="DUF7094" evidence="3">
    <location>
        <begin position="210"/>
        <end position="311"/>
    </location>
</feature>
<reference evidence="5" key="3">
    <citation type="journal article" name="MicrobiologyOpen">
        <title>Whole-genome comparison between the type strain of Halobacterium salinarum (DSM 3754(T)) and the laboratory strains R1 and NRC-1.</title>
        <authorList>
            <person name="Pfeiffer F."/>
            <person name="Losensky G."/>
            <person name="Marchfelder A."/>
            <person name="Habermann B."/>
            <person name="Dyall-Smith M."/>
        </authorList>
    </citation>
    <scope>NUCLEOTIDE SEQUENCE</scope>
    <source>
        <strain evidence="5">91-R6</strain>
    </source>
</reference>